<feature type="region of interest" description="Disordered" evidence="1">
    <location>
        <begin position="219"/>
        <end position="239"/>
    </location>
</feature>
<dbReference type="STRING" id="1203190.GCA_000312345_01130"/>
<protein>
    <submittedName>
        <fullName evidence="4">Uncharacterized protein</fullName>
    </submittedName>
</protein>
<dbReference type="AlphaFoldDB" id="A0A1H1SP23"/>
<keyword evidence="5" id="KW-1185">Reference proteome</keyword>
<dbReference type="eggNOG" id="ENOG5033Z1H">
    <property type="taxonomic scope" value="Bacteria"/>
</dbReference>
<feature type="domain" description="DUF2786" evidence="2">
    <location>
        <begin position="6"/>
        <end position="44"/>
    </location>
</feature>
<dbReference type="OrthoDB" id="5145833at2"/>
<accession>A0A1H1SP23</accession>
<dbReference type="RefSeq" id="WP_019193965.1">
    <property type="nucleotide sequence ID" value="NZ_LT629765.1"/>
</dbReference>
<dbReference type="Pfam" id="PF10979">
    <property type="entry name" value="DUF2786"/>
    <property type="match status" value="1"/>
</dbReference>
<evidence type="ECO:0000256" key="1">
    <source>
        <dbReference type="SAM" id="MobiDB-lite"/>
    </source>
</evidence>
<dbReference type="Proteomes" id="UP000182237">
    <property type="component" value="Chromosome I"/>
</dbReference>
<gene>
    <name evidence="4" type="ORF">SAMN04488539_1787</name>
</gene>
<reference evidence="4 5" key="1">
    <citation type="submission" date="2016-10" db="EMBL/GenBank/DDBJ databases">
        <authorList>
            <person name="de Groot N.N."/>
        </authorList>
    </citation>
    <scope>NUCLEOTIDE SEQUENCE [LARGE SCALE GENOMIC DNA]</scope>
    <source>
        <strain evidence="4 5">DSM 45434</strain>
    </source>
</reference>
<name>A0A1H1SP23_9CORY</name>
<dbReference type="InterPro" id="IPR024498">
    <property type="entry name" value="DUF2786"/>
</dbReference>
<feature type="domain" description="DUF7168" evidence="3">
    <location>
        <begin position="72"/>
        <end position="165"/>
    </location>
</feature>
<evidence type="ECO:0000313" key="4">
    <source>
        <dbReference type="EMBL" id="SDS49613.1"/>
    </source>
</evidence>
<evidence type="ECO:0000259" key="3">
    <source>
        <dbReference type="Pfam" id="PF23771"/>
    </source>
</evidence>
<proteinExistence type="predicted"/>
<organism evidence="4 5">
    <name type="scientific">Corynebacterium timonense</name>
    <dbReference type="NCBI Taxonomy" id="441500"/>
    <lineage>
        <taxon>Bacteria</taxon>
        <taxon>Bacillati</taxon>
        <taxon>Actinomycetota</taxon>
        <taxon>Actinomycetes</taxon>
        <taxon>Mycobacteriales</taxon>
        <taxon>Corynebacteriaceae</taxon>
        <taxon>Corynebacterium</taxon>
    </lineage>
</organism>
<evidence type="ECO:0000259" key="2">
    <source>
        <dbReference type="Pfam" id="PF10979"/>
    </source>
</evidence>
<dbReference type="Pfam" id="PF23771">
    <property type="entry name" value="DUF7168"/>
    <property type="match status" value="1"/>
</dbReference>
<evidence type="ECO:0000313" key="5">
    <source>
        <dbReference type="Proteomes" id="UP000182237"/>
    </source>
</evidence>
<sequence>MRDIDKVKQKVRKLLDHAADRDGTPEGDLFYAKAFEYMAAYGFEERDLERPDAGDEVERRTFSFSGAYTDRQAGLLMAIASALHCTGFVKRAPNTTRVVEASVFGARRHLERAEMLYTLLNPVMLTGARRHARQESFEAATVVQRRSFMIGFASAVGERLSTAEDTVACGDDRYALALVGDLHRAEDARDAFAAANDLLIGTSRPRGIIDGHAYGHGVRAGDSTDLGQDRVRSRPALPS</sequence>
<dbReference type="InterPro" id="IPR055592">
    <property type="entry name" value="DUF7168"/>
</dbReference>
<dbReference type="EMBL" id="LT629765">
    <property type="protein sequence ID" value="SDS49613.1"/>
    <property type="molecule type" value="Genomic_DNA"/>
</dbReference>